<dbReference type="Gene3D" id="3.90.550.10">
    <property type="entry name" value="Spore Coat Polysaccharide Biosynthesis Protein SpsA, Chain A"/>
    <property type="match status" value="1"/>
</dbReference>
<evidence type="ECO:0000259" key="1">
    <source>
        <dbReference type="Pfam" id="PF00535"/>
    </source>
</evidence>
<dbReference type="PANTHER" id="PTHR48090:SF7">
    <property type="entry name" value="RFBJ PROTEIN"/>
    <property type="match status" value="1"/>
</dbReference>
<organism evidence="2">
    <name type="scientific">marine metagenome</name>
    <dbReference type="NCBI Taxonomy" id="408172"/>
    <lineage>
        <taxon>unclassified sequences</taxon>
        <taxon>metagenomes</taxon>
        <taxon>ecological metagenomes</taxon>
    </lineage>
</organism>
<dbReference type="InterPro" id="IPR001173">
    <property type="entry name" value="Glyco_trans_2-like"/>
</dbReference>
<protein>
    <recommendedName>
        <fullName evidence="1">Glycosyltransferase 2-like domain-containing protein</fullName>
    </recommendedName>
</protein>
<dbReference type="PANTHER" id="PTHR48090">
    <property type="entry name" value="UNDECAPRENYL-PHOSPHATE 4-DEOXY-4-FORMAMIDO-L-ARABINOSE TRANSFERASE-RELATED"/>
    <property type="match status" value="1"/>
</dbReference>
<dbReference type="EMBL" id="UINC01214493">
    <property type="protein sequence ID" value="SVE39748.1"/>
    <property type="molecule type" value="Genomic_DNA"/>
</dbReference>
<dbReference type="SUPFAM" id="SSF53448">
    <property type="entry name" value="Nucleotide-diphospho-sugar transferases"/>
    <property type="match status" value="1"/>
</dbReference>
<accession>A0A383D7B6</accession>
<dbReference type="InterPro" id="IPR050256">
    <property type="entry name" value="Glycosyltransferase_2"/>
</dbReference>
<sequence>HNENLGYGANQKTCYDLALQEGADIIAMLHPDYQYDPSLLTHMVKMISEGLYDVVLGNRITSRKDCLKGGMPLYKYLMNRLLTIIQNILSGKNLSEWHTGYRCYSRNVLEKIDYNNNPDNYLFDSKILYQIFSNEFTIGEISVPTNYNADSSSISFINGIQYSIGTLYYALKYLFVNKIN</sequence>
<dbReference type="AlphaFoldDB" id="A0A383D7B6"/>
<dbReference type="Pfam" id="PF00535">
    <property type="entry name" value="Glycos_transf_2"/>
    <property type="match status" value="1"/>
</dbReference>
<gene>
    <name evidence="2" type="ORF">METZ01_LOCUS492602</name>
</gene>
<proteinExistence type="predicted"/>
<feature type="domain" description="Glycosyltransferase 2-like" evidence="1">
    <location>
        <begin position="2"/>
        <end position="112"/>
    </location>
</feature>
<feature type="non-terminal residue" evidence="2">
    <location>
        <position position="1"/>
    </location>
</feature>
<dbReference type="InterPro" id="IPR029044">
    <property type="entry name" value="Nucleotide-diphossugar_trans"/>
</dbReference>
<reference evidence="2" key="1">
    <citation type="submission" date="2018-05" db="EMBL/GenBank/DDBJ databases">
        <authorList>
            <person name="Lanie J.A."/>
            <person name="Ng W.-L."/>
            <person name="Kazmierczak K.M."/>
            <person name="Andrzejewski T.M."/>
            <person name="Davidsen T.M."/>
            <person name="Wayne K.J."/>
            <person name="Tettelin H."/>
            <person name="Glass J.I."/>
            <person name="Rusch D."/>
            <person name="Podicherti R."/>
            <person name="Tsui H.-C.T."/>
            <person name="Winkler M.E."/>
        </authorList>
    </citation>
    <scope>NUCLEOTIDE SEQUENCE</scope>
</reference>
<evidence type="ECO:0000313" key="2">
    <source>
        <dbReference type="EMBL" id="SVE39748.1"/>
    </source>
</evidence>
<name>A0A383D7B6_9ZZZZ</name>
<dbReference type="CDD" id="cd04179">
    <property type="entry name" value="DPM_DPG-synthase_like"/>
    <property type="match status" value="1"/>
</dbReference>